<keyword evidence="2" id="KW-1185">Reference proteome</keyword>
<comment type="caution">
    <text evidence="1">The sequence shown here is derived from an EMBL/GenBank/DDBJ whole genome shotgun (WGS) entry which is preliminary data.</text>
</comment>
<accession>A0A9P6DT10</accession>
<reference evidence="1" key="1">
    <citation type="journal article" date="2020" name="Nat. Commun.">
        <title>Large-scale genome sequencing of mycorrhizal fungi provides insights into the early evolution of symbiotic traits.</title>
        <authorList>
            <person name="Miyauchi S."/>
            <person name="Kiss E."/>
            <person name="Kuo A."/>
            <person name="Drula E."/>
            <person name="Kohler A."/>
            <person name="Sanchez-Garcia M."/>
            <person name="Morin E."/>
            <person name="Andreopoulos B."/>
            <person name="Barry K.W."/>
            <person name="Bonito G."/>
            <person name="Buee M."/>
            <person name="Carver A."/>
            <person name="Chen C."/>
            <person name="Cichocki N."/>
            <person name="Clum A."/>
            <person name="Culley D."/>
            <person name="Crous P.W."/>
            <person name="Fauchery L."/>
            <person name="Girlanda M."/>
            <person name="Hayes R.D."/>
            <person name="Keri Z."/>
            <person name="LaButti K."/>
            <person name="Lipzen A."/>
            <person name="Lombard V."/>
            <person name="Magnuson J."/>
            <person name="Maillard F."/>
            <person name="Murat C."/>
            <person name="Nolan M."/>
            <person name="Ohm R.A."/>
            <person name="Pangilinan J."/>
            <person name="Pereira M.F."/>
            <person name="Perotto S."/>
            <person name="Peter M."/>
            <person name="Pfister S."/>
            <person name="Riley R."/>
            <person name="Sitrit Y."/>
            <person name="Stielow J.B."/>
            <person name="Szollosi G."/>
            <person name="Zifcakova L."/>
            <person name="Stursova M."/>
            <person name="Spatafora J.W."/>
            <person name="Tedersoo L."/>
            <person name="Vaario L.M."/>
            <person name="Yamada A."/>
            <person name="Yan M."/>
            <person name="Wang P."/>
            <person name="Xu J."/>
            <person name="Bruns T."/>
            <person name="Baldrian P."/>
            <person name="Vilgalys R."/>
            <person name="Dunand C."/>
            <person name="Henrissat B."/>
            <person name="Grigoriev I.V."/>
            <person name="Hibbett D."/>
            <person name="Nagy L.G."/>
            <person name="Martin F.M."/>
        </authorList>
    </citation>
    <scope>NUCLEOTIDE SEQUENCE</scope>
    <source>
        <strain evidence="1">UP504</strain>
    </source>
</reference>
<dbReference type="Proteomes" id="UP000886523">
    <property type="component" value="Unassembled WGS sequence"/>
</dbReference>
<protein>
    <submittedName>
        <fullName evidence="1">Uncharacterized protein</fullName>
    </submittedName>
</protein>
<organism evidence="1 2">
    <name type="scientific">Hydnum rufescens UP504</name>
    <dbReference type="NCBI Taxonomy" id="1448309"/>
    <lineage>
        <taxon>Eukaryota</taxon>
        <taxon>Fungi</taxon>
        <taxon>Dikarya</taxon>
        <taxon>Basidiomycota</taxon>
        <taxon>Agaricomycotina</taxon>
        <taxon>Agaricomycetes</taxon>
        <taxon>Cantharellales</taxon>
        <taxon>Hydnaceae</taxon>
        <taxon>Hydnum</taxon>
    </lineage>
</organism>
<sequence length="82" mass="9413">MQYSPRAIVHHLPIHKTKHYANGEVEYVRAEAEDTLAYAVGDVRAPLETLHRGVRRQEVRCDGLECAWVPIVVERYAPYIVV</sequence>
<name>A0A9P6DT10_9AGAM</name>
<evidence type="ECO:0000313" key="2">
    <source>
        <dbReference type="Proteomes" id="UP000886523"/>
    </source>
</evidence>
<gene>
    <name evidence="1" type="ORF">BS47DRAFT_1348486</name>
</gene>
<proteinExistence type="predicted"/>
<dbReference type="AlphaFoldDB" id="A0A9P6DT10"/>
<evidence type="ECO:0000313" key="1">
    <source>
        <dbReference type="EMBL" id="KAF9510069.1"/>
    </source>
</evidence>
<dbReference type="EMBL" id="MU129024">
    <property type="protein sequence ID" value="KAF9510069.1"/>
    <property type="molecule type" value="Genomic_DNA"/>
</dbReference>